<dbReference type="EMBL" id="CAADAN010000017">
    <property type="protein sequence ID" value="VFD35447.1"/>
    <property type="molecule type" value="Genomic_DNA"/>
</dbReference>
<reference evidence="1 2" key="1">
    <citation type="submission" date="2019-02" db="EMBL/GenBank/DDBJ databases">
        <authorList>
            <consortium name="Pathogen Informatics"/>
        </authorList>
    </citation>
    <scope>NUCLEOTIDE SEQUENCE [LARGE SCALE GENOMIC DNA]</scope>
    <source>
        <strain evidence="2">clo34</strain>
    </source>
</reference>
<gene>
    <name evidence="1" type="ORF">SAMEA1402399_03535</name>
</gene>
<sequence length="29" mass="3141">MIGFIIGTMIGVGLCISIEIMIPKNTIVY</sequence>
<accession>A0AB74QGA9</accession>
<protein>
    <submittedName>
        <fullName evidence="1">Uncharacterized protein</fullName>
    </submittedName>
</protein>
<dbReference type="Proteomes" id="UP000411588">
    <property type="component" value="Unassembled WGS sequence"/>
</dbReference>
<evidence type="ECO:0000313" key="2">
    <source>
        <dbReference type="Proteomes" id="UP000411588"/>
    </source>
</evidence>
<dbReference type="AlphaFoldDB" id="A0AB74QGA9"/>
<organism evidence="1 2">
    <name type="scientific">Clostridioides difficile</name>
    <name type="common">Peptoclostridium difficile</name>
    <dbReference type="NCBI Taxonomy" id="1496"/>
    <lineage>
        <taxon>Bacteria</taxon>
        <taxon>Bacillati</taxon>
        <taxon>Bacillota</taxon>
        <taxon>Clostridia</taxon>
        <taxon>Peptostreptococcales</taxon>
        <taxon>Peptostreptococcaceae</taxon>
        <taxon>Clostridioides</taxon>
    </lineage>
</organism>
<proteinExistence type="predicted"/>
<name>A0AB74QGA9_CLODI</name>
<evidence type="ECO:0000313" key="1">
    <source>
        <dbReference type="EMBL" id="VFD35447.1"/>
    </source>
</evidence>
<comment type="caution">
    <text evidence="1">The sequence shown here is derived from an EMBL/GenBank/DDBJ whole genome shotgun (WGS) entry which is preliminary data.</text>
</comment>